<proteinExistence type="predicted"/>
<keyword evidence="6" id="KW-0378">Hydrolase</keyword>
<comment type="subunit">
    <text evidence="2">Monomer.</text>
</comment>
<comment type="cofactor">
    <cofactor evidence="1">
        <name>Ca(2+)</name>
        <dbReference type="ChEBI" id="CHEBI:29108"/>
    </cofactor>
</comment>
<sequence>MLSPNGKIKINIAVNEKVNWTLLNENHFFLATSPMSMTLHDGTILGRNTVVTSAKNETVKSSFATPFYKKKRVQDHYNTLTLVFTIISLSSSFVTKISFIKF</sequence>
<accession>A0ABV4KIU2</accession>
<dbReference type="PANTHER" id="PTHR35803:SF2">
    <property type="entry name" value="RETAINING ALPHA-GALACTOSIDASE"/>
    <property type="match status" value="1"/>
</dbReference>
<reference evidence="6 7" key="1">
    <citation type="submission" date="2023-05" db="EMBL/GenBank/DDBJ databases">
        <title>Adaptations of aquatic viruses from atmosphere-close ecosystems of the Central Arctic Ocean.</title>
        <authorList>
            <person name="Rahlff J."/>
            <person name="Holmfeldt K."/>
        </authorList>
    </citation>
    <scope>NUCLEOTIDE SEQUENCE [LARGE SCALE GENOMIC DNA]</scope>
    <source>
        <strain evidence="6 7">Arc14</strain>
    </source>
</reference>
<evidence type="ECO:0000313" key="6">
    <source>
        <dbReference type="EMBL" id="MEZ7516650.1"/>
    </source>
</evidence>
<organism evidence="6 7">
    <name type="scientific">Flavobacterium frigidarium</name>
    <dbReference type="NCBI Taxonomy" id="99286"/>
    <lineage>
        <taxon>Bacteria</taxon>
        <taxon>Pseudomonadati</taxon>
        <taxon>Bacteroidota</taxon>
        <taxon>Flavobacteriia</taxon>
        <taxon>Flavobacteriales</taxon>
        <taxon>Flavobacteriaceae</taxon>
        <taxon>Flavobacterium</taxon>
    </lineage>
</organism>
<evidence type="ECO:0000313" key="7">
    <source>
        <dbReference type="Proteomes" id="UP001568894"/>
    </source>
</evidence>
<dbReference type="RefSeq" id="WP_371571983.1">
    <property type="nucleotide sequence ID" value="NZ_JASMRN010000017.1"/>
</dbReference>
<keyword evidence="4" id="KW-0812">Transmembrane</keyword>
<evidence type="ECO:0000256" key="2">
    <source>
        <dbReference type="ARBA" id="ARBA00011245"/>
    </source>
</evidence>
<dbReference type="PANTHER" id="PTHR35803">
    <property type="entry name" value="GLUCAN 1,4-ALPHA-GLUCOSIDASE SUSB-RELATED"/>
    <property type="match status" value="1"/>
</dbReference>
<dbReference type="InterPro" id="IPR052720">
    <property type="entry name" value="Glycosyl_hydrolase_97"/>
</dbReference>
<dbReference type="Gene3D" id="2.70.98.10">
    <property type="match status" value="1"/>
</dbReference>
<evidence type="ECO:0000256" key="3">
    <source>
        <dbReference type="ARBA" id="ARBA00022837"/>
    </source>
</evidence>
<dbReference type="EMBL" id="JASMRN010000017">
    <property type="protein sequence ID" value="MEZ7516650.1"/>
    <property type="molecule type" value="Genomic_DNA"/>
</dbReference>
<dbReference type="InterPro" id="IPR029486">
    <property type="entry name" value="GH97_N"/>
</dbReference>
<keyword evidence="4" id="KW-1133">Transmembrane helix</keyword>
<evidence type="ECO:0000256" key="1">
    <source>
        <dbReference type="ARBA" id="ARBA00001913"/>
    </source>
</evidence>
<dbReference type="GO" id="GO:0016787">
    <property type="term" value="F:hydrolase activity"/>
    <property type="evidence" value="ECO:0007669"/>
    <property type="project" value="UniProtKB-KW"/>
</dbReference>
<feature type="transmembrane region" description="Helical" evidence="4">
    <location>
        <begin position="79"/>
        <end position="100"/>
    </location>
</feature>
<keyword evidence="3" id="KW-0106">Calcium</keyword>
<evidence type="ECO:0000256" key="4">
    <source>
        <dbReference type="SAM" id="Phobius"/>
    </source>
</evidence>
<evidence type="ECO:0000259" key="5">
    <source>
        <dbReference type="Pfam" id="PF14508"/>
    </source>
</evidence>
<gene>
    <name evidence="6" type="ORF">QO192_15330</name>
</gene>
<dbReference type="InterPro" id="IPR014718">
    <property type="entry name" value="GH-type_carb-bd"/>
</dbReference>
<protein>
    <submittedName>
        <fullName evidence="6">Glycoside hydrolase family 97 N-terminal domain-containing protein</fullName>
    </submittedName>
</protein>
<dbReference type="Pfam" id="PF14508">
    <property type="entry name" value="GH97_N"/>
    <property type="match status" value="1"/>
</dbReference>
<comment type="caution">
    <text evidence="6">The sequence shown here is derived from an EMBL/GenBank/DDBJ whole genome shotgun (WGS) entry which is preliminary data.</text>
</comment>
<name>A0ABV4KIU2_9FLAO</name>
<dbReference type="Proteomes" id="UP001568894">
    <property type="component" value="Unassembled WGS sequence"/>
</dbReference>
<keyword evidence="7" id="KW-1185">Reference proteome</keyword>
<keyword evidence="4" id="KW-0472">Membrane</keyword>
<feature type="domain" description="Glycosyl-hydrolase 97 N-terminal" evidence="5">
    <location>
        <begin position="3"/>
        <end position="84"/>
    </location>
</feature>